<dbReference type="CDD" id="cd02619">
    <property type="entry name" value="Peptidase_C1"/>
    <property type="match status" value="1"/>
</dbReference>
<dbReference type="Gene3D" id="3.90.70.10">
    <property type="entry name" value="Cysteine proteinases"/>
    <property type="match status" value="1"/>
</dbReference>
<dbReference type="PANTHER" id="PTHR11319">
    <property type="entry name" value="G PROTEIN-COUPLED RECEPTOR-RELATED"/>
    <property type="match status" value="1"/>
</dbReference>
<dbReference type="AlphaFoldDB" id="A0A0U3E1N4"/>
<evidence type="ECO:0000313" key="3">
    <source>
        <dbReference type="Proteomes" id="UP000067738"/>
    </source>
</evidence>
<keyword evidence="3" id="KW-1185">Reference proteome</keyword>
<dbReference type="SMART" id="SM00710">
    <property type="entry name" value="PbH1"/>
    <property type="match status" value="5"/>
</dbReference>
<keyword evidence="2" id="KW-0378">Hydrolase</keyword>
<dbReference type="InterPro" id="IPR006626">
    <property type="entry name" value="PbH1"/>
</dbReference>
<dbReference type="InterPro" id="IPR038765">
    <property type="entry name" value="Papain-like_cys_pep_sf"/>
</dbReference>
<accession>A0A0U3E1N4</accession>
<dbReference type="EMBL" id="CP011266">
    <property type="protein sequence ID" value="ALT67911.1"/>
    <property type="molecule type" value="Genomic_DNA"/>
</dbReference>
<proteinExistence type="predicted"/>
<dbReference type="GeneID" id="26735082"/>
<dbReference type="Proteomes" id="UP000067738">
    <property type="component" value="Chromosome"/>
</dbReference>
<dbReference type="OrthoDB" id="78423at2157"/>
<dbReference type="InterPro" id="IPR008964">
    <property type="entry name" value="Invasin/intimin_cell_adhesion"/>
</dbReference>
<evidence type="ECO:0000259" key="1">
    <source>
        <dbReference type="SMART" id="SM00645"/>
    </source>
</evidence>
<dbReference type="InterPro" id="IPR000668">
    <property type="entry name" value="Peptidase_C1A_C"/>
</dbReference>
<dbReference type="Pfam" id="PF18560">
    <property type="entry name" value="Lectin_like"/>
    <property type="match status" value="1"/>
</dbReference>
<dbReference type="PATRIC" id="fig|230361.4.peg.102"/>
<dbReference type="SMART" id="SM00645">
    <property type="entry name" value="Pept_C1"/>
    <property type="match status" value="1"/>
</dbReference>
<dbReference type="SUPFAM" id="SSF49373">
    <property type="entry name" value="Invasin/intimin cell-adhesion fragments"/>
    <property type="match status" value="1"/>
</dbReference>
<dbReference type="SUPFAM" id="SSF51126">
    <property type="entry name" value="Pectin lyase-like"/>
    <property type="match status" value="1"/>
</dbReference>
<reference evidence="2 3" key="1">
    <citation type="submission" date="2015-04" db="EMBL/GenBank/DDBJ databases">
        <title>The complete genome sequence of the rumen methanogen Methanobrevibacter millerae SM9.</title>
        <authorList>
            <person name="Leahy S.C."/>
            <person name="Kelly W.J."/>
            <person name="Pacheco D.M."/>
            <person name="Li D."/>
            <person name="Altermann E."/>
            <person name="Attwood G.T."/>
        </authorList>
    </citation>
    <scope>NUCLEOTIDE SEQUENCE [LARGE SCALE GENOMIC DNA]</scope>
    <source>
        <strain evidence="2 3">SM9</strain>
    </source>
</reference>
<feature type="domain" description="Peptidase C1A papain C-terminal" evidence="1">
    <location>
        <begin position="436"/>
        <end position="665"/>
    </location>
</feature>
<dbReference type="SUPFAM" id="SSF54001">
    <property type="entry name" value="Cysteine proteinases"/>
    <property type="match status" value="1"/>
</dbReference>
<dbReference type="KEGG" id="mmil:sm9_0101"/>
<dbReference type="RefSeq" id="WP_058738277.1">
    <property type="nucleotide sequence ID" value="NZ_CP011266.1"/>
</dbReference>
<dbReference type="InterPro" id="IPR011050">
    <property type="entry name" value="Pectin_lyase_fold/virulence"/>
</dbReference>
<dbReference type="GO" id="GO:0008234">
    <property type="term" value="F:cysteine-type peptidase activity"/>
    <property type="evidence" value="ECO:0007669"/>
    <property type="project" value="InterPro"/>
</dbReference>
<dbReference type="InterPro" id="IPR013783">
    <property type="entry name" value="Ig-like_fold"/>
</dbReference>
<sequence length="1061" mass="117376">MKKFFILLLIVLFFSVSAVAAEGNFTSLQSEIEQSSEMIEISQDYVYDVDVDSNISDGIYVNKKNFVIEGNGHTIDAKNYSRIFQFAGDNITLSNLILTNGFAENGGAITTIAPLTLNNVTFISNRATDCGGAISTFPQLVVNNCLFDSNYAKNGAAISSLLQSVIIIGSTFQNFNANYAIVNVKSAIVVNSTFMDSSSQYATAIYTTGATVLNNTNFINLHANKTAGAVGLKNFQLCVIDNCTFINTTAVKNGGAVYLDTENFFADDTAVLVNNSKFINSSGDFGGAFVHLSGNLSIENSLFWNNVAKYAGGAVYVSEAPVGISNTTFLNNRVSENYTQTGAFHLYMGGAAVSDLNFINNTGAIYVKEAILYLNDSYFDNNGYGVYSVYDNDIKMNNNIFKNSNYSLNNTDYIYHFDNEDMNVDLINNTITVDKLPKYFNLNDWGWVSSIKDQGSMGACWAFGITGSLESALLKATGVEYTFSVNNMKDLMLKYSSFGSLSDEGGLGFFGVAYLLSWLGAFSEEYDTYDELGKLSPIIFDVAKYHVHDVVIIPPRKNVTDNNLLKRAIIDYGSLIVGYMAHDSYPYYNGTNGAQYYNETGDGNHMVSLVGWDDNYSKNNFIITPPGDGAWIIKNSYGENHGVNGYDYVSYYDLTFSFGNPAYAFIISESKNYTGIYQTDYGAFFYINTTNQTVSYKNNYDNSSNELISAIGTFFRNANQNYTFEIYVNDNLKLTQNGTSYYAGYHTIDLQKEIPLKNGDNFTVVMTTDSLPLLNQSRIKFQHGRSYVKYGDEWEDLSLKNATVSLKVYTKGFDLYTEDLVKIYKNDSKFEANIGVANETVTFKVNGVNYNRTSDEKGVARISINLNPGNYTIKTIFNGTTVENTITVLPTLIANNLVKYFRNDSQFYVSLIDGEGKPVSNVNITMNINGVLYNRTTNENGTARLNINLNPGVYILTAIDYLTGLQMSYNITVLPVLTAEDLNMVYKDGSTFNATLVDGQGNPLFGVDLTFNINGVFYNRTTDENGVAKLNINLMAGEYIITSQYGQAMLSNKITIAAKEE</sequence>
<organism evidence="2 3">
    <name type="scientific">Methanobrevibacter millerae</name>
    <dbReference type="NCBI Taxonomy" id="230361"/>
    <lineage>
        <taxon>Archaea</taxon>
        <taxon>Methanobacteriati</taxon>
        <taxon>Methanobacteriota</taxon>
        <taxon>Methanomada group</taxon>
        <taxon>Methanobacteria</taxon>
        <taxon>Methanobacteriales</taxon>
        <taxon>Methanobacteriaceae</taxon>
        <taxon>Methanobrevibacter</taxon>
    </lineage>
</organism>
<dbReference type="PANTHER" id="PTHR11319:SF35">
    <property type="entry name" value="OUTER MEMBRANE PROTEIN PMPC-RELATED"/>
    <property type="match status" value="1"/>
</dbReference>
<dbReference type="Pfam" id="PF00112">
    <property type="entry name" value="Peptidase_C1"/>
    <property type="match status" value="1"/>
</dbReference>
<keyword evidence="2" id="KW-0645">Protease</keyword>
<evidence type="ECO:0000313" key="2">
    <source>
        <dbReference type="EMBL" id="ALT67911.1"/>
    </source>
</evidence>
<gene>
    <name evidence="2" type="ORF">sm9_0101</name>
</gene>
<dbReference type="Gene3D" id="2.60.40.10">
    <property type="entry name" value="Immunoglobulins"/>
    <property type="match status" value="1"/>
</dbReference>
<protein>
    <submittedName>
        <fullName evidence="2">Adhesin-like protein with cysteine protease domain</fullName>
    </submittedName>
</protein>
<dbReference type="InterPro" id="IPR040528">
    <property type="entry name" value="Lectin-like"/>
</dbReference>
<name>A0A0U3E1N4_9EURY</name>
<dbReference type="GO" id="GO:0006508">
    <property type="term" value="P:proteolysis"/>
    <property type="evidence" value="ECO:0007669"/>
    <property type="project" value="UniProtKB-KW"/>
</dbReference>